<keyword evidence="3" id="KW-1185">Reference proteome</keyword>
<keyword evidence="1" id="KW-0472">Membrane</keyword>
<feature type="transmembrane region" description="Helical" evidence="1">
    <location>
        <begin position="57"/>
        <end position="81"/>
    </location>
</feature>
<dbReference type="EMBL" id="JBHSNA010000002">
    <property type="protein sequence ID" value="MFC5565636.1"/>
    <property type="molecule type" value="Genomic_DNA"/>
</dbReference>
<dbReference type="SUPFAM" id="SSF103481">
    <property type="entry name" value="Multidrug resistance efflux transporter EmrE"/>
    <property type="match status" value="1"/>
</dbReference>
<dbReference type="Gene3D" id="1.10.3730.20">
    <property type="match status" value="1"/>
</dbReference>
<dbReference type="RefSeq" id="WP_209838193.1">
    <property type="nucleotide sequence ID" value="NZ_JAGGJP010000002.1"/>
</dbReference>
<reference evidence="3" key="1">
    <citation type="journal article" date="2019" name="Int. J. Syst. Evol. Microbiol.">
        <title>The Global Catalogue of Microorganisms (GCM) 10K type strain sequencing project: providing services to taxonomists for standard genome sequencing and annotation.</title>
        <authorList>
            <consortium name="The Broad Institute Genomics Platform"/>
            <consortium name="The Broad Institute Genome Sequencing Center for Infectious Disease"/>
            <person name="Wu L."/>
            <person name="Ma J."/>
        </authorList>
    </citation>
    <scope>NUCLEOTIDE SEQUENCE [LARGE SCALE GENOMIC DNA]</scope>
    <source>
        <strain evidence="3">KACC 11588</strain>
    </source>
</reference>
<dbReference type="Proteomes" id="UP001596056">
    <property type="component" value="Unassembled WGS sequence"/>
</dbReference>
<evidence type="ECO:0008006" key="4">
    <source>
        <dbReference type="Google" id="ProtNLM"/>
    </source>
</evidence>
<feature type="transmembrane region" description="Helical" evidence="1">
    <location>
        <begin position="87"/>
        <end position="105"/>
    </location>
</feature>
<keyword evidence="1" id="KW-1133">Transmembrane helix</keyword>
<comment type="caution">
    <text evidence="2">The sequence shown here is derived from an EMBL/GenBank/DDBJ whole genome shotgun (WGS) entry which is preliminary data.</text>
</comment>
<proteinExistence type="predicted"/>
<feature type="transmembrane region" description="Helical" evidence="1">
    <location>
        <begin position="31"/>
        <end position="50"/>
    </location>
</feature>
<evidence type="ECO:0000313" key="3">
    <source>
        <dbReference type="Proteomes" id="UP001596056"/>
    </source>
</evidence>
<dbReference type="InterPro" id="IPR037185">
    <property type="entry name" value="EmrE-like"/>
</dbReference>
<protein>
    <recommendedName>
        <fullName evidence="4">EamA domain-containing protein</fullName>
    </recommendedName>
</protein>
<accession>A0ABW0S9R2</accession>
<name>A0ABW0S9R2_9RHOB</name>
<sequence>MSAGSLLWLGGAMVVFVLANAVLRTYAASSHLPTLLGALALFCVGNVMMVRLMREGGLALAISISSVAQLVLISILAFTWFGERPSGLQLAGMALGVVAVVLIAWPQEVRA</sequence>
<evidence type="ECO:0000313" key="2">
    <source>
        <dbReference type="EMBL" id="MFC5565636.1"/>
    </source>
</evidence>
<keyword evidence="1" id="KW-0812">Transmembrane</keyword>
<evidence type="ECO:0000256" key="1">
    <source>
        <dbReference type="SAM" id="Phobius"/>
    </source>
</evidence>
<gene>
    <name evidence="2" type="ORF">ACFPOC_04295</name>
</gene>
<organism evidence="2 3">
    <name type="scientific">Rubellimicrobium aerolatum</name>
    <dbReference type="NCBI Taxonomy" id="490979"/>
    <lineage>
        <taxon>Bacteria</taxon>
        <taxon>Pseudomonadati</taxon>
        <taxon>Pseudomonadota</taxon>
        <taxon>Alphaproteobacteria</taxon>
        <taxon>Rhodobacterales</taxon>
        <taxon>Roseobacteraceae</taxon>
        <taxon>Rubellimicrobium</taxon>
    </lineage>
</organism>